<reference evidence="10 11" key="1">
    <citation type="submission" date="2020-08" db="EMBL/GenBank/DDBJ databases">
        <title>Genomic Encyclopedia of Type Strains, Phase IV (KMG-V): Genome sequencing to study the core and pangenomes of soil and plant-associated prokaryotes.</title>
        <authorList>
            <person name="Whitman W."/>
        </authorList>
    </citation>
    <scope>NUCLEOTIDE SEQUENCE [LARGE SCALE GENOMIC DNA]</scope>
    <source>
        <strain evidence="10 11">SEMIA 4089</strain>
    </source>
</reference>
<evidence type="ECO:0000313" key="11">
    <source>
        <dbReference type="Proteomes" id="UP000540909"/>
    </source>
</evidence>
<proteinExistence type="inferred from homology"/>
<dbReference type="PANTHER" id="PTHR42929">
    <property type="entry name" value="INNER MEMBRANE ABC TRANSPORTER PERMEASE PROTEIN YDCU-RELATED-RELATED"/>
    <property type="match status" value="1"/>
</dbReference>
<dbReference type="GO" id="GO:0005886">
    <property type="term" value="C:plasma membrane"/>
    <property type="evidence" value="ECO:0007669"/>
    <property type="project" value="UniProtKB-SubCell"/>
</dbReference>
<dbReference type="Proteomes" id="UP000540909">
    <property type="component" value="Unassembled WGS sequence"/>
</dbReference>
<evidence type="ECO:0000256" key="2">
    <source>
        <dbReference type="ARBA" id="ARBA00007069"/>
    </source>
</evidence>
<comment type="similarity">
    <text evidence="2">Belongs to the binding-protein-dependent transport system permease family. CysTW subfamily.</text>
</comment>
<evidence type="ECO:0000256" key="4">
    <source>
        <dbReference type="ARBA" id="ARBA00022475"/>
    </source>
</evidence>
<dbReference type="PROSITE" id="PS50928">
    <property type="entry name" value="ABC_TM1"/>
    <property type="match status" value="1"/>
</dbReference>
<dbReference type="AlphaFoldDB" id="A0A7W6W4S8"/>
<feature type="transmembrane region" description="Helical" evidence="8">
    <location>
        <begin position="151"/>
        <end position="172"/>
    </location>
</feature>
<dbReference type="Gene3D" id="1.10.3720.10">
    <property type="entry name" value="MetI-like"/>
    <property type="match status" value="1"/>
</dbReference>
<keyword evidence="4" id="KW-1003">Cell membrane</keyword>
<feature type="transmembrane region" description="Helical" evidence="8">
    <location>
        <begin position="68"/>
        <end position="91"/>
    </location>
</feature>
<dbReference type="InterPro" id="IPR000515">
    <property type="entry name" value="MetI-like"/>
</dbReference>
<feature type="transmembrane region" description="Helical" evidence="8">
    <location>
        <begin position="207"/>
        <end position="229"/>
    </location>
</feature>
<keyword evidence="6 8" id="KW-1133">Transmembrane helix</keyword>
<evidence type="ECO:0000259" key="9">
    <source>
        <dbReference type="PROSITE" id="PS50928"/>
    </source>
</evidence>
<organism evidence="10 11">
    <name type="scientific">Rhizobium esperanzae</name>
    <dbReference type="NCBI Taxonomy" id="1967781"/>
    <lineage>
        <taxon>Bacteria</taxon>
        <taxon>Pseudomonadati</taxon>
        <taxon>Pseudomonadota</taxon>
        <taxon>Alphaproteobacteria</taxon>
        <taxon>Hyphomicrobiales</taxon>
        <taxon>Rhizobiaceae</taxon>
        <taxon>Rhizobium/Agrobacterium group</taxon>
        <taxon>Rhizobium</taxon>
    </lineage>
</organism>
<name>A0A7W6W4S8_9HYPH</name>
<evidence type="ECO:0000256" key="8">
    <source>
        <dbReference type="RuleBase" id="RU363032"/>
    </source>
</evidence>
<gene>
    <name evidence="10" type="ORF">GGD57_002461</name>
</gene>
<dbReference type="SUPFAM" id="SSF161098">
    <property type="entry name" value="MetI-like"/>
    <property type="match status" value="1"/>
</dbReference>
<feature type="transmembrane region" description="Helical" evidence="8">
    <location>
        <begin position="98"/>
        <end position="124"/>
    </location>
</feature>
<dbReference type="GO" id="GO:0055085">
    <property type="term" value="P:transmembrane transport"/>
    <property type="evidence" value="ECO:0007669"/>
    <property type="project" value="InterPro"/>
</dbReference>
<dbReference type="PANTHER" id="PTHR42929:SF5">
    <property type="entry name" value="ABC TRANSPORTER PERMEASE PROTEIN"/>
    <property type="match status" value="1"/>
</dbReference>
<dbReference type="CDD" id="cd06261">
    <property type="entry name" value="TM_PBP2"/>
    <property type="match status" value="1"/>
</dbReference>
<accession>A0A7W6W4S8</accession>
<feature type="domain" description="ABC transmembrane type-1" evidence="9">
    <location>
        <begin position="66"/>
        <end position="271"/>
    </location>
</feature>
<evidence type="ECO:0000256" key="5">
    <source>
        <dbReference type="ARBA" id="ARBA00022692"/>
    </source>
</evidence>
<dbReference type="InterPro" id="IPR035906">
    <property type="entry name" value="MetI-like_sf"/>
</dbReference>
<dbReference type="RefSeq" id="WP_184469936.1">
    <property type="nucleotide sequence ID" value="NZ_JACIFY010000007.1"/>
</dbReference>
<evidence type="ECO:0000256" key="6">
    <source>
        <dbReference type="ARBA" id="ARBA00022989"/>
    </source>
</evidence>
<comment type="subcellular location">
    <subcellularLocation>
        <location evidence="1 8">Cell membrane</location>
        <topology evidence="1 8">Multi-pass membrane protein</topology>
    </subcellularLocation>
</comment>
<sequence>MGGTLIERRQRRHSGHLWLLLPAALLILPFFVWPSVLIIGKSFSGDGGPLEQYRIVFTNPGIRAVLVYTFYVSAVVTVITLLVGYPVAFVITHLPKKIATVCVALIFLPFWVSTVIRTFAWMIILGRKGPLNEALMAIGLLSQPLRLLDNGVGMIIAMVYIQIPFMVIPLINTMRTIDPSFMRAAAILGANPFWQIVRVYFPLSLPGAMVGSILVFISSLGFFVTPSLLGGSRTMLSILISQQASRLLNWPLASALATVALVLTAALFLVYKMARGATAKSGGIA</sequence>
<evidence type="ECO:0000256" key="3">
    <source>
        <dbReference type="ARBA" id="ARBA00022448"/>
    </source>
</evidence>
<evidence type="ECO:0000313" key="10">
    <source>
        <dbReference type="EMBL" id="MBB4235887.1"/>
    </source>
</evidence>
<comment type="caution">
    <text evidence="10">The sequence shown here is derived from an EMBL/GenBank/DDBJ whole genome shotgun (WGS) entry which is preliminary data.</text>
</comment>
<protein>
    <submittedName>
        <fullName evidence="10">ABC-type spermidine/putrescine transport system permease subunit I</fullName>
    </submittedName>
</protein>
<keyword evidence="7 8" id="KW-0472">Membrane</keyword>
<keyword evidence="3 8" id="KW-0813">Transport</keyword>
<dbReference type="Pfam" id="PF00528">
    <property type="entry name" value="BPD_transp_1"/>
    <property type="match status" value="1"/>
</dbReference>
<evidence type="ECO:0000256" key="7">
    <source>
        <dbReference type="ARBA" id="ARBA00023136"/>
    </source>
</evidence>
<feature type="transmembrane region" description="Helical" evidence="8">
    <location>
        <begin position="250"/>
        <end position="271"/>
    </location>
</feature>
<feature type="transmembrane region" description="Helical" evidence="8">
    <location>
        <begin position="17"/>
        <end position="40"/>
    </location>
</feature>
<dbReference type="EMBL" id="JACIFY010000007">
    <property type="protein sequence ID" value="MBB4235887.1"/>
    <property type="molecule type" value="Genomic_DNA"/>
</dbReference>
<keyword evidence="5 8" id="KW-0812">Transmembrane</keyword>
<evidence type="ECO:0000256" key="1">
    <source>
        <dbReference type="ARBA" id="ARBA00004651"/>
    </source>
</evidence>